<feature type="transmembrane region" description="Helical" evidence="2">
    <location>
        <begin position="66"/>
        <end position="82"/>
    </location>
</feature>
<evidence type="ECO:0000256" key="2">
    <source>
        <dbReference type="SAM" id="Phobius"/>
    </source>
</evidence>
<feature type="region of interest" description="Disordered" evidence="1">
    <location>
        <begin position="158"/>
        <end position="178"/>
    </location>
</feature>
<reference evidence="3 4" key="1">
    <citation type="journal article" date="2015" name="Nature">
        <title>rRNA introns, odd ribosomes, and small enigmatic genomes across a large radiation of phyla.</title>
        <authorList>
            <person name="Brown C.T."/>
            <person name="Hug L.A."/>
            <person name="Thomas B.C."/>
            <person name="Sharon I."/>
            <person name="Castelle C.J."/>
            <person name="Singh A."/>
            <person name="Wilkins M.J."/>
            <person name="Williams K.H."/>
            <person name="Banfield J.F."/>
        </authorList>
    </citation>
    <scope>NUCLEOTIDE SEQUENCE [LARGE SCALE GENOMIC DNA]</scope>
</reference>
<dbReference type="AlphaFoldDB" id="A0A0G0JKM3"/>
<feature type="compositionally biased region" description="Basic and acidic residues" evidence="1">
    <location>
        <begin position="12"/>
        <end position="22"/>
    </location>
</feature>
<evidence type="ECO:0000313" key="3">
    <source>
        <dbReference type="EMBL" id="KKQ37294.1"/>
    </source>
</evidence>
<comment type="caution">
    <text evidence="3">The sequence shown here is derived from an EMBL/GenBank/DDBJ whole genome shotgun (WGS) entry which is preliminary data.</text>
</comment>
<feature type="compositionally biased region" description="Polar residues" evidence="1">
    <location>
        <begin position="158"/>
        <end position="170"/>
    </location>
</feature>
<evidence type="ECO:0000256" key="1">
    <source>
        <dbReference type="SAM" id="MobiDB-lite"/>
    </source>
</evidence>
<proteinExistence type="predicted"/>
<dbReference type="Proteomes" id="UP000034591">
    <property type="component" value="Unassembled WGS sequence"/>
</dbReference>
<evidence type="ECO:0000313" key="4">
    <source>
        <dbReference type="Proteomes" id="UP000034591"/>
    </source>
</evidence>
<feature type="compositionally biased region" description="Polar residues" evidence="1">
    <location>
        <begin position="1"/>
        <end position="11"/>
    </location>
</feature>
<organism evidence="3 4">
    <name type="scientific">Candidatus Woesebacteria bacterium GW2011_GWA1_37_7</name>
    <dbReference type="NCBI Taxonomy" id="1618545"/>
    <lineage>
        <taxon>Bacteria</taxon>
        <taxon>Candidatus Woeseibacteriota</taxon>
    </lineage>
</organism>
<sequence>MPGQKQDSSASPKDKDSQTPEEKTLFSWNAASRPYKKRDRQFWVTIIAIAAVFGFILFIIEGAMPVILIISLVFLFYVLSTVEPEQIEYRITNYGVRIAESLNAYDLLTRYWFTKRLGSDLLVFEIMAIPGRLELVYHSKDTEKIQNALKKYLTQEKTSPSNIDKATNWVSEKLPGNK</sequence>
<keyword evidence="2" id="KW-0472">Membrane</keyword>
<dbReference type="STRING" id="1618545.US53_C0022G0009"/>
<accession>A0A0G0JKM3</accession>
<name>A0A0G0JKM3_9BACT</name>
<gene>
    <name evidence="3" type="ORF">US53_C0022G0009</name>
</gene>
<evidence type="ECO:0008006" key="5">
    <source>
        <dbReference type="Google" id="ProtNLM"/>
    </source>
</evidence>
<feature type="transmembrane region" description="Helical" evidence="2">
    <location>
        <begin position="42"/>
        <end position="60"/>
    </location>
</feature>
<keyword evidence="2" id="KW-1133">Transmembrane helix</keyword>
<dbReference type="EMBL" id="LBTI01000022">
    <property type="protein sequence ID" value="KKQ37294.1"/>
    <property type="molecule type" value="Genomic_DNA"/>
</dbReference>
<protein>
    <recommendedName>
        <fullName evidence="5">DUF5673 domain-containing protein</fullName>
    </recommendedName>
</protein>
<keyword evidence="2" id="KW-0812">Transmembrane</keyword>
<feature type="region of interest" description="Disordered" evidence="1">
    <location>
        <begin position="1"/>
        <end position="22"/>
    </location>
</feature>